<dbReference type="SUPFAM" id="SSF81383">
    <property type="entry name" value="F-box domain"/>
    <property type="match status" value="1"/>
</dbReference>
<dbReference type="AlphaFoldDB" id="S8A4W2"/>
<comment type="caution">
    <text evidence="2">The sequence shown here is derived from an EMBL/GenBank/DDBJ whole genome shotgun (WGS) entry which is preliminary data.</text>
</comment>
<sequence length="281" mass="32103">MATLVALPRELQIEIFSYISFEDQVSVCQTCSSLGSVLLSTPSLAEVRYVKIRDIGLNLGDRDTHISQPFLHRMLDREFPNYETKCRMLVYTLEDGAKSQLALLQGSPYGSPEIFYDILNNDRREREENGELRLKCQHHSIRFLDIASYCPMLHDPFLRSFSRPSTDEAPAIPTAVDHFGSTTEEYQRTIKYRHFINNGSWTLYVGEGLLPLEESTTIGEFIQEVMAMAVEKASTATDNFSSATMNSNTVIMADREAGTWKLLVTMYMKKEEGQEQKIRWT</sequence>
<reference evidence="2 3" key="1">
    <citation type="journal article" date="2013" name="PLoS Genet.">
        <title>Genomic mechanisms accounting for the adaptation to parasitism in nematode-trapping fungi.</title>
        <authorList>
            <person name="Meerupati T."/>
            <person name="Andersson K.M."/>
            <person name="Friman E."/>
            <person name="Kumar D."/>
            <person name="Tunlid A."/>
            <person name="Ahren D."/>
        </authorList>
    </citation>
    <scope>NUCLEOTIDE SEQUENCE [LARGE SCALE GENOMIC DNA]</scope>
    <source>
        <strain evidence="2 3">CBS 200.50</strain>
    </source>
</reference>
<protein>
    <recommendedName>
        <fullName evidence="1">F-box domain-containing protein</fullName>
    </recommendedName>
</protein>
<keyword evidence="3" id="KW-1185">Reference proteome</keyword>
<dbReference type="OrthoDB" id="5281017at2759"/>
<feature type="domain" description="F-box" evidence="1">
    <location>
        <begin position="1"/>
        <end position="52"/>
    </location>
</feature>
<dbReference type="Pfam" id="PF12937">
    <property type="entry name" value="F-box-like"/>
    <property type="match status" value="1"/>
</dbReference>
<name>S8A4W2_DACHA</name>
<evidence type="ECO:0000259" key="1">
    <source>
        <dbReference type="PROSITE" id="PS50181"/>
    </source>
</evidence>
<dbReference type="CDD" id="cd09917">
    <property type="entry name" value="F-box_SF"/>
    <property type="match status" value="1"/>
</dbReference>
<proteinExistence type="predicted"/>
<evidence type="ECO:0000313" key="3">
    <source>
        <dbReference type="Proteomes" id="UP000015100"/>
    </source>
</evidence>
<gene>
    <name evidence="2" type="ORF">H072_10310</name>
</gene>
<dbReference type="HOGENOM" id="CLU_990513_0_0_1"/>
<dbReference type="InterPro" id="IPR036047">
    <property type="entry name" value="F-box-like_dom_sf"/>
</dbReference>
<dbReference type="InterPro" id="IPR001810">
    <property type="entry name" value="F-box_dom"/>
</dbReference>
<accession>S8A4W2</accession>
<evidence type="ECO:0000313" key="2">
    <source>
        <dbReference type="EMBL" id="EPS36161.1"/>
    </source>
</evidence>
<organism evidence="2 3">
    <name type="scientific">Dactylellina haptotyla (strain CBS 200.50)</name>
    <name type="common">Nematode-trapping fungus</name>
    <name type="synonym">Monacrosporium haptotylum</name>
    <dbReference type="NCBI Taxonomy" id="1284197"/>
    <lineage>
        <taxon>Eukaryota</taxon>
        <taxon>Fungi</taxon>
        <taxon>Dikarya</taxon>
        <taxon>Ascomycota</taxon>
        <taxon>Pezizomycotina</taxon>
        <taxon>Orbiliomycetes</taxon>
        <taxon>Orbiliales</taxon>
        <taxon>Orbiliaceae</taxon>
        <taxon>Dactylellina</taxon>
    </lineage>
</organism>
<dbReference type="EMBL" id="AQGS01000958">
    <property type="protein sequence ID" value="EPS36161.1"/>
    <property type="molecule type" value="Genomic_DNA"/>
</dbReference>
<reference evidence="3" key="2">
    <citation type="submission" date="2013-04" db="EMBL/GenBank/DDBJ databases">
        <title>Genomic mechanisms accounting for the adaptation to parasitism in nematode-trapping fungi.</title>
        <authorList>
            <person name="Ahren D.G."/>
        </authorList>
    </citation>
    <scope>NUCLEOTIDE SEQUENCE [LARGE SCALE GENOMIC DNA]</scope>
    <source>
        <strain evidence="3">CBS 200.50</strain>
    </source>
</reference>
<dbReference type="Proteomes" id="UP000015100">
    <property type="component" value="Unassembled WGS sequence"/>
</dbReference>
<dbReference type="PROSITE" id="PS50181">
    <property type="entry name" value="FBOX"/>
    <property type="match status" value="1"/>
</dbReference>